<dbReference type="EMBL" id="CP107551">
    <property type="protein sequence ID" value="UYP21099.1"/>
    <property type="molecule type" value="Genomic_DNA"/>
</dbReference>
<organism evidence="1 2">
    <name type="scientific">Rhodococcus sacchari</name>
    <dbReference type="NCBI Taxonomy" id="2962047"/>
    <lineage>
        <taxon>Bacteria</taxon>
        <taxon>Bacillati</taxon>
        <taxon>Actinomycetota</taxon>
        <taxon>Actinomycetes</taxon>
        <taxon>Mycobacteriales</taxon>
        <taxon>Nocardiaceae</taxon>
        <taxon>Rhodococcus</taxon>
    </lineage>
</organism>
<reference evidence="1" key="1">
    <citation type="submission" date="2022-10" db="EMBL/GenBank/DDBJ databases">
        <title>Rhodococcus ferula Z13 complete genome.</title>
        <authorList>
            <person name="Long X."/>
            <person name="Zang M."/>
        </authorList>
    </citation>
    <scope>NUCLEOTIDE SEQUENCE</scope>
    <source>
        <strain evidence="1">Z13</strain>
    </source>
</reference>
<keyword evidence="2" id="KW-1185">Reference proteome</keyword>
<gene>
    <name evidence="1" type="ORF">OED52_17980</name>
</gene>
<sequence>MFERFARAGYVGSGVVHLLIGYLAIRVAFGHGDQEASQSGAMAELAERPGGTLVLWVAVVVFVAMGLWRFAEAVFGKASEPEAGDGPNPFDRFKAFSVGVVYLAFAYTAFGFARGSGRSSGEQNASLTARLLQSGAGKFVLVVAGLVILGVGAYHVYKGVSKNFVDDLKSHPSTAVQRLGLVGYVAKGLALGLVGVLVIVAVFQADPQKAAGLDGALKTLGAQPFGAVLLVLAGLGIGVYGLYSFVMARDARM</sequence>
<evidence type="ECO:0000313" key="2">
    <source>
        <dbReference type="Proteomes" id="UP001156484"/>
    </source>
</evidence>
<protein>
    <submittedName>
        <fullName evidence="1">DUF1206 domain-containing protein</fullName>
    </submittedName>
</protein>
<dbReference type="Proteomes" id="UP001156484">
    <property type="component" value="Chromosome"/>
</dbReference>
<evidence type="ECO:0000313" key="1">
    <source>
        <dbReference type="EMBL" id="UYP21099.1"/>
    </source>
</evidence>
<accession>A0ACD4DM11</accession>
<name>A0ACD4DM11_9NOCA</name>
<proteinExistence type="predicted"/>